<evidence type="ECO:0000313" key="1">
    <source>
        <dbReference type="EMBL" id="UTI65589.1"/>
    </source>
</evidence>
<accession>A0ABY5DYE4</accession>
<keyword evidence="2" id="KW-1185">Reference proteome</keyword>
<evidence type="ECO:0000313" key="2">
    <source>
        <dbReference type="Proteomes" id="UP001056035"/>
    </source>
</evidence>
<proteinExistence type="predicted"/>
<protein>
    <recommendedName>
        <fullName evidence="3">GNAT family N-acetyltransferase</fullName>
    </recommendedName>
</protein>
<name>A0ABY5DYE4_9ACTN</name>
<dbReference type="EMBL" id="CP098502">
    <property type="protein sequence ID" value="UTI65589.1"/>
    <property type="molecule type" value="Genomic_DNA"/>
</dbReference>
<sequence>MDTMKSDGSGAAVPALQLVPVSFADACGFVAMWHRHHTPPIGHKFSIGVADGEKLVGVAMVGRPVARHYDDGRTLEVNRTATDGTRNANSMLYAAAWKAASNLGYRRLITYTQAGESGASLRGAGWKVLAARPPRVGWSVPSRPRKDNGVDGIARTLWEMAA</sequence>
<dbReference type="NCBIfam" id="NF045478">
    <property type="entry name" value="XF1762_fam"/>
    <property type="match status" value="1"/>
</dbReference>
<evidence type="ECO:0008006" key="3">
    <source>
        <dbReference type="Google" id="ProtNLM"/>
    </source>
</evidence>
<dbReference type="Proteomes" id="UP001056035">
    <property type="component" value="Chromosome"/>
</dbReference>
<dbReference type="RefSeq" id="WP_254572268.1">
    <property type="nucleotide sequence ID" value="NZ_CP098502.1"/>
</dbReference>
<gene>
    <name evidence="1" type="ORF">NBH00_05110</name>
</gene>
<dbReference type="InterPro" id="IPR053780">
    <property type="entry name" value="Gp66-like"/>
</dbReference>
<organism evidence="1 2">
    <name type="scientific">Paraconexibacter antarcticus</name>
    <dbReference type="NCBI Taxonomy" id="2949664"/>
    <lineage>
        <taxon>Bacteria</taxon>
        <taxon>Bacillati</taxon>
        <taxon>Actinomycetota</taxon>
        <taxon>Thermoleophilia</taxon>
        <taxon>Solirubrobacterales</taxon>
        <taxon>Paraconexibacteraceae</taxon>
        <taxon>Paraconexibacter</taxon>
    </lineage>
</organism>
<reference evidence="1 2" key="1">
    <citation type="submission" date="2022-06" db="EMBL/GenBank/DDBJ databases">
        <title>Paraconexibacter antarcticus.</title>
        <authorList>
            <person name="Kim C.S."/>
        </authorList>
    </citation>
    <scope>NUCLEOTIDE SEQUENCE [LARGE SCALE GENOMIC DNA]</scope>
    <source>
        <strain evidence="1 2">02-257</strain>
    </source>
</reference>